<keyword evidence="3" id="KW-1185">Reference proteome</keyword>
<feature type="compositionally biased region" description="Low complexity" evidence="1">
    <location>
        <begin position="11"/>
        <end position="24"/>
    </location>
</feature>
<comment type="caution">
    <text evidence="2">The sequence shown here is derived from an EMBL/GenBank/DDBJ whole genome shotgun (WGS) entry which is preliminary data.</text>
</comment>
<reference evidence="2" key="2">
    <citation type="submission" date="2020-09" db="EMBL/GenBank/DDBJ databases">
        <authorList>
            <person name="Sun Q."/>
            <person name="Ohkuma M."/>
        </authorList>
    </citation>
    <scope>NUCLEOTIDE SEQUENCE</scope>
    <source>
        <strain evidence="2">JCM 4956</strain>
    </source>
</reference>
<dbReference type="AlphaFoldDB" id="A0A918K2T7"/>
<protein>
    <submittedName>
        <fullName evidence="2">Uncharacterized protein</fullName>
    </submittedName>
</protein>
<dbReference type="EMBL" id="BMWD01000002">
    <property type="protein sequence ID" value="GGX44577.1"/>
    <property type="molecule type" value="Genomic_DNA"/>
</dbReference>
<feature type="region of interest" description="Disordered" evidence="1">
    <location>
        <begin position="62"/>
        <end position="97"/>
    </location>
</feature>
<name>A0A918K2T7_9ACTN</name>
<evidence type="ECO:0000313" key="2">
    <source>
        <dbReference type="EMBL" id="GGX44577.1"/>
    </source>
</evidence>
<evidence type="ECO:0000256" key="1">
    <source>
        <dbReference type="SAM" id="MobiDB-lite"/>
    </source>
</evidence>
<feature type="compositionally biased region" description="Polar residues" evidence="1">
    <location>
        <begin position="72"/>
        <end position="84"/>
    </location>
</feature>
<feature type="region of interest" description="Disordered" evidence="1">
    <location>
        <begin position="1"/>
        <end position="24"/>
    </location>
</feature>
<evidence type="ECO:0000313" key="3">
    <source>
        <dbReference type="Proteomes" id="UP000645555"/>
    </source>
</evidence>
<proteinExistence type="predicted"/>
<gene>
    <name evidence="2" type="ORF">GCM10010515_09330</name>
</gene>
<reference evidence="2" key="1">
    <citation type="journal article" date="2014" name="Int. J. Syst. Evol. Microbiol.">
        <title>Complete genome sequence of Corynebacterium casei LMG S-19264T (=DSM 44701T), isolated from a smear-ripened cheese.</title>
        <authorList>
            <consortium name="US DOE Joint Genome Institute (JGI-PGF)"/>
            <person name="Walter F."/>
            <person name="Albersmeier A."/>
            <person name="Kalinowski J."/>
            <person name="Ruckert C."/>
        </authorList>
    </citation>
    <scope>NUCLEOTIDE SEQUENCE</scope>
    <source>
        <strain evidence="2">JCM 4956</strain>
    </source>
</reference>
<accession>A0A918K2T7</accession>
<dbReference type="Proteomes" id="UP000645555">
    <property type="component" value="Unassembled WGS sequence"/>
</dbReference>
<sequence>MLGWAGLTGCSSDDSATSPASSAASAVKSGASELASAASSAASSAVASAGASVEAAASSALEEVKGGLDATSDVTAGNATTSSDGKVEVPVTVTNSDSKKRSYTIAVNFRDASDNLVDVVVLDVPDVAAGRTARATARSNRDLDGSVTAEVRDALRY</sequence>
<organism evidence="2 3">
    <name type="scientific">Streptomyces fructofermentans</name>
    <dbReference type="NCBI Taxonomy" id="152141"/>
    <lineage>
        <taxon>Bacteria</taxon>
        <taxon>Bacillati</taxon>
        <taxon>Actinomycetota</taxon>
        <taxon>Actinomycetes</taxon>
        <taxon>Kitasatosporales</taxon>
        <taxon>Streptomycetaceae</taxon>
        <taxon>Streptomyces</taxon>
    </lineage>
</organism>